<reference evidence="1 2" key="1">
    <citation type="submission" date="2015-01" db="EMBL/GenBank/DDBJ databases">
        <title>The Genome Sequence of Exophiala xenobiotica CBS118157.</title>
        <authorList>
            <consortium name="The Broad Institute Genomics Platform"/>
            <person name="Cuomo C."/>
            <person name="de Hoog S."/>
            <person name="Gorbushina A."/>
            <person name="Stielow B."/>
            <person name="Teixiera M."/>
            <person name="Abouelleil A."/>
            <person name="Chapman S.B."/>
            <person name="Priest M."/>
            <person name="Young S.K."/>
            <person name="Wortman J."/>
            <person name="Nusbaum C."/>
            <person name="Birren B."/>
        </authorList>
    </citation>
    <scope>NUCLEOTIDE SEQUENCE [LARGE SCALE GENOMIC DNA]</scope>
    <source>
        <strain evidence="1 2">CBS 118157</strain>
    </source>
</reference>
<keyword evidence="2" id="KW-1185">Reference proteome</keyword>
<dbReference type="GeneID" id="25328087"/>
<organism evidence="1 2">
    <name type="scientific">Exophiala xenobiotica</name>
    <dbReference type="NCBI Taxonomy" id="348802"/>
    <lineage>
        <taxon>Eukaryota</taxon>
        <taxon>Fungi</taxon>
        <taxon>Dikarya</taxon>
        <taxon>Ascomycota</taxon>
        <taxon>Pezizomycotina</taxon>
        <taxon>Eurotiomycetes</taxon>
        <taxon>Chaetothyriomycetidae</taxon>
        <taxon>Chaetothyriales</taxon>
        <taxon>Herpotrichiellaceae</taxon>
        <taxon>Exophiala</taxon>
    </lineage>
</organism>
<proteinExistence type="predicted"/>
<dbReference type="Proteomes" id="UP000054342">
    <property type="component" value="Unassembled WGS sequence"/>
</dbReference>
<accession>A0A0D2BMK8</accession>
<dbReference type="AlphaFoldDB" id="A0A0D2BMK8"/>
<dbReference type="OrthoDB" id="195446at2759"/>
<gene>
    <name evidence="1" type="ORF">PV05_06179</name>
</gene>
<dbReference type="RefSeq" id="XP_013314350.1">
    <property type="nucleotide sequence ID" value="XM_013458896.1"/>
</dbReference>
<dbReference type="HOGENOM" id="CLU_041809_3_0_1"/>
<dbReference type="EMBL" id="KN847320">
    <property type="protein sequence ID" value="KIW53766.1"/>
    <property type="molecule type" value="Genomic_DNA"/>
</dbReference>
<sequence>MSSDLIVTIPVISSFVAILIIDQTTGKHTWRLEDIENSPRPFSSLAPIVSKLHLLPTFYKDMVPHGPSASDTFRTANLLSKVIPGDVVPQVMDLAEFWVDMPLASTTRWLKVDESKAGQIYLLAELPSTLPPKALRSLTFRVTSRDQGWSATAFHNTYKESWTWFEVAILPPGTDESKGPFPGRKIITNINAGFDWHTHDVTWKYHDKNKEIRKIVRSLGPGYKIAICAWARFPAWVNRVQFARIDCQVNAVRKV</sequence>
<evidence type="ECO:0000313" key="2">
    <source>
        <dbReference type="Proteomes" id="UP000054342"/>
    </source>
</evidence>
<dbReference type="STRING" id="348802.A0A0D2BMK8"/>
<name>A0A0D2BMK8_9EURO</name>
<protein>
    <submittedName>
        <fullName evidence="1">Uncharacterized protein</fullName>
    </submittedName>
</protein>
<evidence type="ECO:0000313" key="1">
    <source>
        <dbReference type="EMBL" id="KIW53766.1"/>
    </source>
</evidence>